<reference evidence="2" key="1">
    <citation type="submission" date="2020-12" db="UniProtKB">
        <authorList>
            <consortium name="WormBaseParasite"/>
        </authorList>
    </citation>
    <scope>IDENTIFICATION</scope>
    <source>
        <strain evidence="2">MHco3</strain>
    </source>
</reference>
<proteinExistence type="predicted"/>
<protein>
    <submittedName>
        <fullName evidence="2">Uncharacterized protein</fullName>
    </submittedName>
</protein>
<dbReference type="Proteomes" id="UP000025227">
    <property type="component" value="Unplaced"/>
</dbReference>
<sequence>MKAANVTAERTKVKRTFTARGYGYIDACGNVDCKISGDSDDSDVCYQGVKHVHMRRRGPELKLLISKHIDLIDMIYKEIMYIFAMQCAWASTASPDAPRFRPPTCRQPQTRTPIGTTCACLSSVRDHQRVFCLSASDGEKTKSKSPAAVMQPRHNGEMLKKCL</sequence>
<accession>A0A7I4Y726</accession>
<dbReference type="WBParaSite" id="HCON_00064480-00001">
    <property type="protein sequence ID" value="HCON_00064480-00001"/>
    <property type="gene ID" value="HCON_00064480"/>
</dbReference>
<organism evidence="1 2">
    <name type="scientific">Haemonchus contortus</name>
    <name type="common">Barber pole worm</name>
    <dbReference type="NCBI Taxonomy" id="6289"/>
    <lineage>
        <taxon>Eukaryota</taxon>
        <taxon>Metazoa</taxon>
        <taxon>Ecdysozoa</taxon>
        <taxon>Nematoda</taxon>
        <taxon>Chromadorea</taxon>
        <taxon>Rhabditida</taxon>
        <taxon>Rhabditina</taxon>
        <taxon>Rhabditomorpha</taxon>
        <taxon>Strongyloidea</taxon>
        <taxon>Trichostrongylidae</taxon>
        <taxon>Haemonchus</taxon>
    </lineage>
</organism>
<keyword evidence="1" id="KW-1185">Reference proteome</keyword>
<evidence type="ECO:0000313" key="1">
    <source>
        <dbReference type="Proteomes" id="UP000025227"/>
    </source>
</evidence>
<evidence type="ECO:0000313" key="2">
    <source>
        <dbReference type="WBParaSite" id="HCON_00064480-00001"/>
    </source>
</evidence>
<name>A0A7I4Y726_HAECO</name>
<dbReference type="AlphaFoldDB" id="A0A7I4Y726"/>